<keyword evidence="2" id="KW-0812">Transmembrane</keyword>
<feature type="domain" description="DUF6535" evidence="3">
    <location>
        <begin position="93"/>
        <end position="271"/>
    </location>
</feature>
<evidence type="ECO:0000256" key="2">
    <source>
        <dbReference type="SAM" id="Phobius"/>
    </source>
</evidence>
<feature type="compositionally biased region" description="Basic and acidic residues" evidence="1">
    <location>
        <begin position="872"/>
        <end position="891"/>
    </location>
</feature>
<dbReference type="Pfam" id="PF20153">
    <property type="entry name" value="DUF6535"/>
    <property type="match status" value="1"/>
</dbReference>
<dbReference type="InterPro" id="IPR045338">
    <property type="entry name" value="DUF6535"/>
</dbReference>
<evidence type="ECO:0000313" key="4">
    <source>
        <dbReference type="EMBL" id="KZS91418.1"/>
    </source>
</evidence>
<dbReference type="EMBL" id="KV419415">
    <property type="protein sequence ID" value="KZS91418.1"/>
    <property type="molecule type" value="Genomic_DNA"/>
</dbReference>
<reference evidence="4 5" key="1">
    <citation type="journal article" date="2016" name="Mol. Biol. Evol.">
        <title>Comparative Genomics of Early-Diverging Mushroom-Forming Fungi Provides Insights into the Origins of Lignocellulose Decay Capabilities.</title>
        <authorList>
            <person name="Nagy L.G."/>
            <person name="Riley R."/>
            <person name="Tritt A."/>
            <person name="Adam C."/>
            <person name="Daum C."/>
            <person name="Floudas D."/>
            <person name="Sun H."/>
            <person name="Yadav J.S."/>
            <person name="Pangilinan J."/>
            <person name="Larsson K.H."/>
            <person name="Matsuura K."/>
            <person name="Barry K."/>
            <person name="Labutti K."/>
            <person name="Kuo R."/>
            <person name="Ohm R.A."/>
            <person name="Bhattacharya S.S."/>
            <person name="Shirouzu T."/>
            <person name="Yoshinaga Y."/>
            <person name="Martin F.M."/>
            <person name="Grigoriev I.V."/>
            <person name="Hibbett D.S."/>
        </authorList>
    </citation>
    <scope>NUCLEOTIDE SEQUENCE [LARGE SCALE GENOMIC DNA]</scope>
    <source>
        <strain evidence="4 5">HHB9708</strain>
    </source>
</reference>
<dbReference type="AlphaFoldDB" id="A0A164SF63"/>
<feature type="transmembrane region" description="Helical" evidence="2">
    <location>
        <begin position="190"/>
        <end position="211"/>
    </location>
</feature>
<feature type="transmembrane region" description="Helical" evidence="2">
    <location>
        <begin position="249"/>
        <end position="270"/>
    </location>
</feature>
<keyword evidence="5" id="KW-1185">Reference proteome</keyword>
<dbReference type="Proteomes" id="UP000076722">
    <property type="component" value="Unassembled WGS sequence"/>
</dbReference>
<evidence type="ECO:0000256" key="1">
    <source>
        <dbReference type="SAM" id="MobiDB-lite"/>
    </source>
</evidence>
<keyword evidence="2" id="KW-1133">Transmembrane helix</keyword>
<accession>A0A164SF63</accession>
<feature type="region of interest" description="Disordered" evidence="1">
    <location>
        <begin position="863"/>
        <end position="898"/>
    </location>
</feature>
<dbReference type="OrthoDB" id="3219854at2759"/>
<proteinExistence type="predicted"/>
<organism evidence="4 5">
    <name type="scientific">Sistotremastrum niveocremeum HHB9708</name>
    <dbReference type="NCBI Taxonomy" id="1314777"/>
    <lineage>
        <taxon>Eukaryota</taxon>
        <taxon>Fungi</taxon>
        <taxon>Dikarya</taxon>
        <taxon>Basidiomycota</taxon>
        <taxon>Agaricomycotina</taxon>
        <taxon>Agaricomycetes</taxon>
        <taxon>Sistotremastrales</taxon>
        <taxon>Sistotremastraceae</taxon>
        <taxon>Sertulicium</taxon>
        <taxon>Sertulicium niveocremeum</taxon>
    </lineage>
</organism>
<gene>
    <name evidence="4" type="ORF">SISNIDRAFT_487404</name>
</gene>
<evidence type="ECO:0000313" key="5">
    <source>
        <dbReference type="Proteomes" id="UP000076722"/>
    </source>
</evidence>
<protein>
    <recommendedName>
        <fullName evidence="3">DUF6535 domain-containing protein</fullName>
    </recommendedName>
</protein>
<evidence type="ECO:0000259" key="3">
    <source>
        <dbReference type="Pfam" id="PF20153"/>
    </source>
</evidence>
<name>A0A164SF63_9AGAM</name>
<keyword evidence="2" id="KW-0472">Membrane</keyword>
<feature type="transmembrane region" description="Helical" evidence="2">
    <location>
        <begin position="276"/>
        <end position="309"/>
    </location>
</feature>
<sequence length="929" mass="103512">MSHDSHEQSSKSQHGEISELLIIMREQRDFLARQTTALEMHFGTTATSLPSSPGSPLIKSNGLNAWKTQAASETKPSWSGAVVPPRWDDDVGWSMVLQTALKKIKEQVDFWKESLDNTLLFITLFSAIVTAFLLSNLTALEAAPDQHNDQLLQNLINLIAQIASLNGLKTPTITPPDPFAPATSDEVSAALWYSSLIISILCAGLATFSRFQMMDIQGKPRGRGFLEKVIRLKDREQLAQRLITPTSDVINWSIVVSIALFIAGLLYQLWNLHALIVAPVILAAGIIGTALTGLVVVFVAGVSIHAILYEESPFETSFSRLLGRTVWCIMGGLRDLRRWRPSIRPPFTYSKKVTDKEGPAPECHSISEFSWTKLSRALFSPHFCVAKHEASLYFFELVSQCDDGKLLEHSTPVMVEHFDSVELASDEYKMHVARAIIRVLDTDVGDDTKLFLLQNIMRIDKNIFARKEPKSGYLIKTIARILLRVQEAGADKGHEICKAAFHALVFLTDKLEPKPEPPAEASDIEPLDNRRVRRGMPISDAEFVVRGLGSYNPLKSGNVPKAFLGALLEFSHMSWEARQEVLNHKQLPLSTFLSSYVSAIYWANAELGEWDHRARYRRILTDAVRPTLDGIIGSYSKDNLLFELKGLIEGLGGWIEKSKPAERHKRACAACMGILRRLRVSNKLPKTGLKPIVDFGPLAHIFPSVALNNAEDTSTNETISKGITRRADLVTLRHVEALVFFIDEYAEYTTSSGSDGAKATESDTGSSIFRFLIQCQALVVALLKDQDPQPIQTDVMPTAPPQSSQDSDDLRNIVSDKFLESELTEQETKEARNLLENIQVRLSCSEGTYIKYFREHRHLQSWETDPLNAPSKSDDGKSSDSENIDEKDKGNKKSGMGDDEGFVIQAFRMIRQLSFGPRRNDSYGSGSQA</sequence>
<feature type="region of interest" description="Disordered" evidence="1">
    <location>
        <begin position="791"/>
        <end position="810"/>
    </location>
</feature>
<feature type="transmembrane region" description="Helical" evidence="2">
    <location>
        <begin position="119"/>
        <end position="139"/>
    </location>
</feature>